<evidence type="ECO:0000313" key="5">
    <source>
        <dbReference type="EMBL" id="CAD6260355.1"/>
    </source>
</evidence>
<protein>
    <recommendedName>
        <fullName evidence="7">Filament-like plant protein 7</fullName>
    </recommendedName>
</protein>
<sequence>MDETGDTLRSCMEQLLLVRNEKERLIIEATNKISSEQKKTLHLQQKFEDANKQFEKVITENYNLCNIVASKDKLIEELKESKAHSDQKLTDATARLEFSQKQCASLQYEVRVLQEELEIRSKEREYDLKSIDAARKKQQESTKKITALEAECQRLRTMVQKRLPGPAALAKMKDEVKRQGSSAAENGTRRPRAGAAVQPQQSRHSMSEGHLVKLQELGDENRQLRQLLAQKESDLHFVLSKYADEACKLSILQRQHGELSGSHSLIENNRPKPMVSAFAKTEHSISGKQQVSKIRSRSRRITGSDMLLVVDPLDIEKLERTSRPSSAPHQCVDSPDTDSKMMASDTFHRELIPDGFSDKYPEWIQDILNVIRHKHQGSKISVDVILDEVTHALKNEISAKENDGAHFSYDRAEIDKMVATLIERVSSMAEISTKNNVMSFRSLSHEKSELTLRLEHLVHVCSDVLDGKANLERLTDEVCLILEWIVSRCLLCSDGLDIVDYITNNSDGNESQRTLSIHEKDIMQSTRSKMVLGTQQERQRSVETTDDLIPDVILENHSQIELITSKLVEDLVALRQEEGDTCQEQHLVCCEAKSAASDGSKDKLVEEEGNQLTTTSAISAAARKLAECQETMANLSKQLHALESPANTDPSDKEKCGTLPPSAEPDATEKKEHGEPDANATEKKEHEQDSGRSLQSAKSASTLVIVRPTVPKSPRPSVSVDTKKKKRRANLLGRLVFRKKA</sequence>
<feature type="region of interest" description="Disordered" evidence="4">
    <location>
        <begin position="166"/>
        <end position="207"/>
    </location>
</feature>
<dbReference type="AlphaFoldDB" id="A0A811QVW2"/>
<comment type="similarity">
    <text evidence="1">Belongs to the FPP family.</text>
</comment>
<evidence type="ECO:0008006" key="7">
    <source>
        <dbReference type="Google" id="ProtNLM"/>
    </source>
</evidence>
<keyword evidence="2 3" id="KW-0175">Coiled coil</keyword>
<organism evidence="5 6">
    <name type="scientific">Miscanthus lutarioriparius</name>
    <dbReference type="NCBI Taxonomy" id="422564"/>
    <lineage>
        <taxon>Eukaryota</taxon>
        <taxon>Viridiplantae</taxon>
        <taxon>Streptophyta</taxon>
        <taxon>Embryophyta</taxon>
        <taxon>Tracheophyta</taxon>
        <taxon>Spermatophyta</taxon>
        <taxon>Magnoliopsida</taxon>
        <taxon>Liliopsida</taxon>
        <taxon>Poales</taxon>
        <taxon>Poaceae</taxon>
        <taxon>PACMAD clade</taxon>
        <taxon>Panicoideae</taxon>
        <taxon>Andropogonodae</taxon>
        <taxon>Andropogoneae</taxon>
        <taxon>Saccharinae</taxon>
        <taxon>Miscanthus</taxon>
    </lineage>
</organism>
<keyword evidence="6" id="KW-1185">Reference proteome</keyword>
<dbReference type="PANTHER" id="PTHR31580:SF7">
    <property type="entry name" value="OS04G0505000 PROTEIN"/>
    <property type="match status" value="1"/>
</dbReference>
<dbReference type="Pfam" id="PF05911">
    <property type="entry name" value="FPP"/>
    <property type="match status" value="1"/>
</dbReference>
<feature type="coiled-coil region" evidence="3">
    <location>
        <begin position="75"/>
        <end position="158"/>
    </location>
</feature>
<evidence type="ECO:0000256" key="1">
    <source>
        <dbReference type="ARBA" id="ARBA00005921"/>
    </source>
</evidence>
<gene>
    <name evidence="5" type="ORF">NCGR_LOCUS43789</name>
</gene>
<evidence type="ECO:0000256" key="3">
    <source>
        <dbReference type="SAM" id="Coils"/>
    </source>
</evidence>
<accession>A0A811QVW2</accession>
<dbReference type="OrthoDB" id="1917992at2759"/>
<evidence type="ECO:0000256" key="2">
    <source>
        <dbReference type="ARBA" id="ARBA00023054"/>
    </source>
</evidence>
<feature type="region of interest" description="Disordered" evidence="4">
    <location>
        <begin position="643"/>
        <end position="727"/>
    </location>
</feature>
<evidence type="ECO:0000256" key="4">
    <source>
        <dbReference type="SAM" id="MobiDB-lite"/>
    </source>
</evidence>
<dbReference type="PANTHER" id="PTHR31580">
    <property type="entry name" value="FILAMENT-LIKE PLANT PROTEIN 4"/>
    <property type="match status" value="1"/>
</dbReference>
<feature type="region of interest" description="Disordered" evidence="4">
    <location>
        <begin position="320"/>
        <end position="339"/>
    </location>
</feature>
<feature type="compositionally biased region" description="Basic and acidic residues" evidence="4">
    <location>
        <begin position="667"/>
        <end position="690"/>
    </location>
</feature>
<dbReference type="Proteomes" id="UP000604825">
    <property type="component" value="Unassembled WGS sequence"/>
</dbReference>
<name>A0A811QVW2_9POAL</name>
<comment type="caution">
    <text evidence="5">The sequence shown here is derived from an EMBL/GenBank/DDBJ whole genome shotgun (WGS) entry which is preliminary data.</text>
</comment>
<feature type="compositionally biased region" description="Polar residues" evidence="4">
    <location>
        <begin position="691"/>
        <end position="702"/>
    </location>
</feature>
<evidence type="ECO:0000313" key="6">
    <source>
        <dbReference type="Proteomes" id="UP000604825"/>
    </source>
</evidence>
<reference evidence="5" key="1">
    <citation type="submission" date="2020-10" db="EMBL/GenBank/DDBJ databases">
        <authorList>
            <person name="Han B."/>
            <person name="Lu T."/>
            <person name="Zhao Q."/>
            <person name="Huang X."/>
            <person name="Zhao Y."/>
        </authorList>
    </citation>
    <scope>NUCLEOTIDE SEQUENCE</scope>
</reference>
<dbReference type="EMBL" id="CAJGYO010000011">
    <property type="protein sequence ID" value="CAD6260355.1"/>
    <property type="molecule type" value="Genomic_DNA"/>
</dbReference>
<proteinExistence type="inferred from homology"/>
<dbReference type="InterPro" id="IPR008587">
    <property type="entry name" value="FPP_plant"/>
</dbReference>